<evidence type="ECO:0000256" key="5">
    <source>
        <dbReference type="ARBA" id="ARBA00022801"/>
    </source>
</evidence>
<dbReference type="AlphaFoldDB" id="A0A9P9DHJ1"/>
<proteinExistence type="inferred from homology"/>
<evidence type="ECO:0000256" key="9">
    <source>
        <dbReference type="ARBA" id="ARBA00067190"/>
    </source>
</evidence>
<comment type="function">
    <text evidence="10">Tyrosine protein phosphatase which functions as a dosage-dependent inducer of mitotic progression.</text>
</comment>
<reference evidence="13" key="1">
    <citation type="journal article" date="2021" name="Nat. Commun.">
        <title>Genetic determinants of endophytism in the Arabidopsis root mycobiome.</title>
        <authorList>
            <person name="Mesny F."/>
            <person name="Miyauchi S."/>
            <person name="Thiergart T."/>
            <person name="Pickel B."/>
            <person name="Atanasova L."/>
            <person name="Karlsson M."/>
            <person name="Huettel B."/>
            <person name="Barry K.W."/>
            <person name="Haridas S."/>
            <person name="Chen C."/>
            <person name="Bauer D."/>
            <person name="Andreopoulos W."/>
            <person name="Pangilinan J."/>
            <person name="LaButti K."/>
            <person name="Riley R."/>
            <person name="Lipzen A."/>
            <person name="Clum A."/>
            <person name="Drula E."/>
            <person name="Henrissat B."/>
            <person name="Kohler A."/>
            <person name="Grigoriev I.V."/>
            <person name="Martin F.M."/>
            <person name="Hacquard S."/>
        </authorList>
    </citation>
    <scope>NUCLEOTIDE SEQUENCE</scope>
    <source>
        <strain evidence="13">MPI-CAGE-CH-0243</strain>
    </source>
</reference>
<keyword evidence="3 10" id="KW-0132">Cell division</keyword>
<dbReference type="GO" id="GO:0051301">
    <property type="term" value="P:cell division"/>
    <property type="evidence" value="ECO:0007669"/>
    <property type="project" value="UniProtKB-UniRule"/>
</dbReference>
<dbReference type="InterPro" id="IPR001763">
    <property type="entry name" value="Rhodanese-like_dom"/>
</dbReference>
<keyword evidence="7 10" id="KW-0131">Cell cycle</keyword>
<dbReference type="EC" id="3.1.3.48" evidence="2 10"/>
<evidence type="ECO:0000313" key="14">
    <source>
        <dbReference type="Proteomes" id="UP000700596"/>
    </source>
</evidence>
<sequence length="582" mass="65008">MEMSSPLAAMRPPPIPSWGLRRDLPSSKFASHPYGPRSFNFRDMSMKRDVGIKKINSDYFSLQPMRGSSPTTSLAADMSSNLCVDQSPQLVTPRRSLFTTNVSRVPDIQAEGIITPPIRWEGVTTPPIPSSSPNFVPDSMDISPLPHKAPFSFMVEQPLPSPTPDTTPISMEDEMMSPCEQELPSRDPLPVSQPPPQFSAPQLEVPRPVSATERKKSFLLTRPSLARTKNYSTNTVSFKSREPAPLPAFKFNTSASTFSTPSLDECFAPSPPQQRNLFESPALVSSKPKFFINNSSARANGSPLAANIRKPAGPAHRPRSKFRRSLSMFEHPGDVMNQKEDKDSYTPTTLQSVMDVDDAPLHKLPHFTPPGEPDSLPRITDTTLVDVLNGDYSHMFDKIAVIDCRFEYEYEGGHIEGAMNFCDKELLTKELFHADALSSNTLLIFHCEYSAHRAPLMAKAIRQEDRKENIFRYPQLSYPEVYILDGGYSSFFESNRSRCFPQNYLRMDAKEHENACERGMNKLRQRSKLSRAATFAFGQQSCQMEDSPTAVGRSRSGGVLTLGLDDNFGHGRFGGTRRMASY</sequence>
<evidence type="ECO:0000256" key="11">
    <source>
        <dbReference type="SAM" id="MobiDB-lite"/>
    </source>
</evidence>
<dbReference type="InterPro" id="IPR000751">
    <property type="entry name" value="MPI_Phosphatase"/>
</dbReference>
<evidence type="ECO:0000259" key="12">
    <source>
        <dbReference type="PROSITE" id="PS50206"/>
    </source>
</evidence>
<keyword evidence="5 10" id="KW-0378">Hydrolase</keyword>
<evidence type="ECO:0000256" key="3">
    <source>
        <dbReference type="ARBA" id="ARBA00022618"/>
    </source>
</evidence>
<dbReference type="PROSITE" id="PS50206">
    <property type="entry name" value="RHODANESE_3"/>
    <property type="match status" value="1"/>
</dbReference>
<dbReference type="PRINTS" id="PR00716">
    <property type="entry name" value="MPIPHPHTASE"/>
</dbReference>
<dbReference type="GO" id="GO:0010971">
    <property type="term" value="P:positive regulation of G2/M transition of mitotic cell cycle"/>
    <property type="evidence" value="ECO:0007669"/>
    <property type="project" value="TreeGrafter"/>
</dbReference>
<dbReference type="GO" id="GO:0005737">
    <property type="term" value="C:cytoplasm"/>
    <property type="evidence" value="ECO:0007669"/>
    <property type="project" value="TreeGrafter"/>
</dbReference>
<comment type="caution">
    <text evidence="13">The sequence shown here is derived from an EMBL/GenBank/DDBJ whole genome shotgun (WGS) entry which is preliminary data.</text>
</comment>
<dbReference type="SMART" id="SM00450">
    <property type="entry name" value="RHOD"/>
    <property type="match status" value="1"/>
</dbReference>
<dbReference type="PANTHER" id="PTHR10828">
    <property type="entry name" value="M-PHASE INDUCER PHOSPHATASE DUAL SPECIFICITY PHOSPHATASE CDC25"/>
    <property type="match status" value="1"/>
</dbReference>
<dbReference type="SUPFAM" id="SSF52821">
    <property type="entry name" value="Rhodanese/Cell cycle control phosphatase"/>
    <property type="match status" value="1"/>
</dbReference>
<feature type="region of interest" description="Disordered" evidence="11">
    <location>
        <begin position="1"/>
        <end position="22"/>
    </location>
</feature>
<evidence type="ECO:0000256" key="7">
    <source>
        <dbReference type="ARBA" id="ARBA00023306"/>
    </source>
</evidence>
<name>A0A9P9DHJ1_9PLEO</name>
<gene>
    <name evidence="13" type="ORF">B0J11DRAFT_83318</name>
</gene>
<feature type="domain" description="Rhodanese" evidence="12">
    <location>
        <begin position="395"/>
        <end position="500"/>
    </location>
</feature>
<dbReference type="Gene3D" id="3.40.250.10">
    <property type="entry name" value="Rhodanese-like domain"/>
    <property type="match status" value="1"/>
</dbReference>
<dbReference type="InterPro" id="IPR036873">
    <property type="entry name" value="Rhodanese-like_dom_sf"/>
</dbReference>
<dbReference type="EMBL" id="JAGMWT010000012">
    <property type="protein sequence ID" value="KAH7119039.1"/>
    <property type="molecule type" value="Genomic_DNA"/>
</dbReference>
<dbReference type="OrthoDB" id="26523at2759"/>
<dbReference type="GO" id="GO:0000086">
    <property type="term" value="P:G2/M transition of mitotic cell cycle"/>
    <property type="evidence" value="ECO:0007669"/>
    <property type="project" value="TreeGrafter"/>
</dbReference>
<evidence type="ECO:0000256" key="2">
    <source>
        <dbReference type="ARBA" id="ARBA00013064"/>
    </source>
</evidence>
<accession>A0A9P9DHJ1</accession>
<evidence type="ECO:0000256" key="6">
    <source>
        <dbReference type="ARBA" id="ARBA00022912"/>
    </source>
</evidence>
<keyword evidence="4 10" id="KW-0498">Mitosis</keyword>
<evidence type="ECO:0000256" key="8">
    <source>
        <dbReference type="ARBA" id="ARBA00051722"/>
    </source>
</evidence>
<dbReference type="GO" id="GO:0004725">
    <property type="term" value="F:protein tyrosine phosphatase activity"/>
    <property type="evidence" value="ECO:0007669"/>
    <property type="project" value="UniProtKB-UniRule"/>
</dbReference>
<dbReference type="Pfam" id="PF00581">
    <property type="entry name" value="Rhodanese"/>
    <property type="match status" value="1"/>
</dbReference>
<evidence type="ECO:0000256" key="1">
    <source>
        <dbReference type="ARBA" id="ARBA00011065"/>
    </source>
</evidence>
<dbReference type="GO" id="GO:0005634">
    <property type="term" value="C:nucleus"/>
    <property type="evidence" value="ECO:0007669"/>
    <property type="project" value="TreeGrafter"/>
</dbReference>
<evidence type="ECO:0000313" key="13">
    <source>
        <dbReference type="EMBL" id="KAH7119039.1"/>
    </source>
</evidence>
<dbReference type="Proteomes" id="UP000700596">
    <property type="component" value="Unassembled WGS sequence"/>
</dbReference>
<evidence type="ECO:0000256" key="4">
    <source>
        <dbReference type="ARBA" id="ARBA00022776"/>
    </source>
</evidence>
<organism evidence="13 14">
    <name type="scientific">Dendryphion nanum</name>
    <dbReference type="NCBI Taxonomy" id="256645"/>
    <lineage>
        <taxon>Eukaryota</taxon>
        <taxon>Fungi</taxon>
        <taxon>Dikarya</taxon>
        <taxon>Ascomycota</taxon>
        <taxon>Pezizomycotina</taxon>
        <taxon>Dothideomycetes</taxon>
        <taxon>Pleosporomycetidae</taxon>
        <taxon>Pleosporales</taxon>
        <taxon>Torulaceae</taxon>
        <taxon>Dendryphion</taxon>
    </lineage>
</organism>
<comment type="similarity">
    <text evidence="1 10">Belongs to the MPI phosphatase family.</text>
</comment>
<dbReference type="GO" id="GO:0110032">
    <property type="term" value="P:positive regulation of G2/MI transition of meiotic cell cycle"/>
    <property type="evidence" value="ECO:0007669"/>
    <property type="project" value="TreeGrafter"/>
</dbReference>
<keyword evidence="6 10" id="KW-0904">Protein phosphatase</keyword>
<dbReference type="CDD" id="cd01530">
    <property type="entry name" value="Cdc25"/>
    <property type="match status" value="1"/>
</dbReference>
<comment type="catalytic activity">
    <reaction evidence="8 10">
        <text>O-phospho-L-tyrosyl-[protein] + H2O = L-tyrosyl-[protein] + phosphate</text>
        <dbReference type="Rhea" id="RHEA:10684"/>
        <dbReference type="Rhea" id="RHEA-COMP:10136"/>
        <dbReference type="Rhea" id="RHEA-COMP:20101"/>
        <dbReference type="ChEBI" id="CHEBI:15377"/>
        <dbReference type="ChEBI" id="CHEBI:43474"/>
        <dbReference type="ChEBI" id="CHEBI:46858"/>
        <dbReference type="ChEBI" id="CHEBI:61978"/>
        <dbReference type="EC" id="3.1.3.48"/>
    </reaction>
</comment>
<feature type="region of interest" description="Disordered" evidence="11">
    <location>
        <begin position="159"/>
        <end position="208"/>
    </location>
</feature>
<dbReference type="FunFam" id="3.40.250.10:FF:000021">
    <property type="entry name" value="M-phase inducer phosphatase cdc-25.2"/>
    <property type="match status" value="1"/>
</dbReference>
<evidence type="ECO:0000256" key="10">
    <source>
        <dbReference type="RuleBase" id="RU368028"/>
    </source>
</evidence>
<protein>
    <recommendedName>
        <fullName evidence="9 10">M-phase inducer phosphatase</fullName>
        <ecNumber evidence="2 10">3.1.3.48</ecNumber>
    </recommendedName>
</protein>
<keyword evidence="14" id="KW-1185">Reference proteome</keyword>
<dbReference type="PANTHER" id="PTHR10828:SF17">
    <property type="entry name" value="PROTEIN-TYROSINE-PHOSPHATASE"/>
    <property type="match status" value="1"/>
</dbReference>